<dbReference type="PROSITE" id="PS51257">
    <property type="entry name" value="PROKAR_LIPOPROTEIN"/>
    <property type="match status" value="1"/>
</dbReference>
<evidence type="ECO:0000256" key="5">
    <source>
        <dbReference type="ARBA" id="ARBA00023004"/>
    </source>
</evidence>
<dbReference type="PRINTS" id="PR00606">
    <property type="entry name" value="CYTCHROMECID"/>
</dbReference>
<evidence type="ECO:0000256" key="3">
    <source>
        <dbReference type="ARBA" id="ARBA00022723"/>
    </source>
</evidence>
<dbReference type="InterPro" id="IPR002324">
    <property type="entry name" value="Cyt_c_ID"/>
</dbReference>
<reference evidence="9 10" key="1">
    <citation type="submission" date="2013-12" db="EMBL/GenBank/DDBJ databases">
        <authorList>
            <consortium name="DOE Joint Genome Institute"/>
            <person name="Eisen J."/>
            <person name="Huntemann M."/>
            <person name="Han J."/>
            <person name="Chen A."/>
            <person name="Kyrpides N."/>
            <person name="Mavromatis K."/>
            <person name="Markowitz V."/>
            <person name="Palaniappan K."/>
            <person name="Ivanova N."/>
            <person name="Schaumberg A."/>
            <person name="Pati A."/>
            <person name="Liolios K."/>
            <person name="Nordberg H.P."/>
            <person name="Cantor M.N."/>
            <person name="Hua S.X."/>
            <person name="Woyke T."/>
        </authorList>
    </citation>
    <scope>NUCLEOTIDE SEQUENCE [LARGE SCALE GENOMIC DNA]</scope>
    <source>
        <strain evidence="9 10">DSM 23557</strain>
    </source>
</reference>
<accession>W0DCL4</accession>
<sequence length="167" mass="17957">MKKTLLLGLFTLGFLAVSCQQKPAQQPAGEQKPAEQQQPAGEQQQQQQQQQPAGEQQQPAQQPAGEQKPAEKPKSEAKPAQTTAMAGAEDLAKAKGCFACHDINAKKVGPAFKDVAKRFAGRPDAVAHLSERIKKGGVGEWGNVPMPPQNVTDEEAKKLAEWVLSLK</sequence>
<dbReference type="OrthoDB" id="9814063at2"/>
<keyword evidence="10" id="KW-1185">Reference proteome</keyword>
<evidence type="ECO:0000256" key="2">
    <source>
        <dbReference type="ARBA" id="ARBA00022617"/>
    </source>
</evidence>
<comment type="PTM">
    <text evidence="6">Binds 1 heme c group covalently per subunit.</text>
</comment>
<name>W0DCL4_9AQUI</name>
<keyword evidence="3 6" id="KW-0479">Metal-binding</keyword>
<dbReference type="Pfam" id="PF00034">
    <property type="entry name" value="Cytochrom_C"/>
    <property type="match status" value="1"/>
</dbReference>
<dbReference type="PROSITE" id="PS51007">
    <property type="entry name" value="CYTC"/>
    <property type="match status" value="1"/>
</dbReference>
<dbReference type="STRING" id="75906.THERU_06170"/>
<dbReference type="Gene3D" id="1.10.760.10">
    <property type="entry name" value="Cytochrome c-like domain"/>
    <property type="match status" value="1"/>
</dbReference>
<dbReference type="SUPFAM" id="SSF46626">
    <property type="entry name" value="Cytochrome c"/>
    <property type="match status" value="1"/>
</dbReference>
<evidence type="ECO:0000256" key="7">
    <source>
        <dbReference type="SAM" id="MobiDB-lite"/>
    </source>
</evidence>
<feature type="compositionally biased region" description="Basic and acidic residues" evidence="7">
    <location>
        <begin position="68"/>
        <end position="77"/>
    </location>
</feature>
<protein>
    <submittedName>
        <fullName evidence="9">Cytochrome C</fullName>
    </submittedName>
</protein>
<evidence type="ECO:0000256" key="6">
    <source>
        <dbReference type="PIRSR" id="PIRSR602324-1"/>
    </source>
</evidence>
<organism evidence="10">
    <name type="scientific">Thermocrinis ruber</name>
    <dbReference type="NCBI Taxonomy" id="75906"/>
    <lineage>
        <taxon>Bacteria</taxon>
        <taxon>Pseudomonadati</taxon>
        <taxon>Aquificota</taxon>
        <taxon>Aquificia</taxon>
        <taxon>Aquificales</taxon>
        <taxon>Aquificaceae</taxon>
        <taxon>Thermocrinis</taxon>
    </lineage>
</organism>
<dbReference type="InterPro" id="IPR009056">
    <property type="entry name" value="Cyt_c-like_dom"/>
</dbReference>
<proteinExistence type="predicted"/>
<evidence type="ECO:0000259" key="8">
    <source>
        <dbReference type="PROSITE" id="PS51007"/>
    </source>
</evidence>
<feature type="region of interest" description="Disordered" evidence="7">
    <location>
        <begin position="21"/>
        <end position="87"/>
    </location>
</feature>
<dbReference type="HOGENOM" id="CLU_141558_0_0_0"/>
<keyword evidence="2 6" id="KW-0349">Heme</keyword>
<feature type="binding site" description="covalent" evidence="6">
    <location>
        <position position="101"/>
    </location>
    <ligand>
        <name>heme c</name>
        <dbReference type="ChEBI" id="CHEBI:61717"/>
    </ligand>
</feature>
<dbReference type="InterPro" id="IPR036909">
    <property type="entry name" value="Cyt_c-like_dom_sf"/>
</dbReference>
<dbReference type="GO" id="GO:0009055">
    <property type="term" value="F:electron transfer activity"/>
    <property type="evidence" value="ECO:0007669"/>
    <property type="project" value="InterPro"/>
</dbReference>
<dbReference type="KEGG" id="trd:THERU_06170"/>
<feature type="domain" description="Cytochrome c" evidence="8">
    <location>
        <begin position="82"/>
        <end position="167"/>
    </location>
</feature>
<feature type="binding site" description="covalent" evidence="6">
    <location>
        <position position="97"/>
    </location>
    <ligand>
        <name>heme c</name>
        <dbReference type="ChEBI" id="CHEBI:61717"/>
    </ligand>
</feature>
<dbReference type="GO" id="GO:0005506">
    <property type="term" value="F:iron ion binding"/>
    <property type="evidence" value="ECO:0007669"/>
    <property type="project" value="InterPro"/>
</dbReference>
<evidence type="ECO:0000256" key="4">
    <source>
        <dbReference type="ARBA" id="ARBA00022982"/>
    </source>
</evidence>
<dbReference type="AlphaFoldDB" id="W0DCL4"/>
<keyword evidence="5 6" id="KW-0408">Iron</keyword>
<gene>
    <name evidence="9" type="ORF">THERU_06170</name>
</gene>
<keyword evidence="1" id="KW-0813">Transport</keyword>
<feature type="compositionally biased region" description="Low complexity" evidence="7">
    <location>
        <begin position="21"/>
        <end position="67"/>
    </location>
</feature>
<evidence type="ECO:0000256" key="1">
    <source>
        <dbReference type="ARBA" id="ARBA00022448"/>
    </source>
</evidence>
<evidence type="ECO:0000313" key="10">
    <source>
        <dbReference type="Proteomes" id="UP000018914"/>
    </source>
</evidence>
<dbReference type="Proteomes" id="UP000018914">
    <property type="component" value="Chromosome"/>
</dbReference>
<dbReference type="eggNOG" id="COG4654">
    <property type="taxonomic scope" value="Bacteria"/>
</dbReference>
<feature type="binding site" description="covalent" evidence="6">
    <location>
        <position position="146"/>
    </location>
    <ligand>
        <name>heme c</name>
        <dbReference type="ChEBI" id="CHEBI:61717"/>
    </ligand>
</feature>
<dbReference type="EMBL" id="CP007028">
    <property type="protein sequence ID" value="AHE96314.1"/>
    <property type="molecule type" value="Genomic_DNA"/>
</dbReference>
<evidence type="ECO:0000313" key="9">
    <source>
        <dbReference type="EMBL" id="AHE96314.1"/>
    </source>
</evidence>
<keyword evidence="4" id="KW-0249">Electron transport</keyword>
<dbReference type="GO" id="GO:0020037">
    <property type="term" value="F:heme binding"/>
    <property type="evidence" value="ECO:0007669"/>
    <property type="project" value="InterPro"/>
</dbReference>